<dbReference type="RefSeq" id="XP_070428495.1">
    <property type="nucleotide sequence ID" value="XM_070572394.1"/>
</dbReference>
<feature type="region of interest" description="Disordered" evidence="4">
    <location>
        <begin position="2000"/>
        <end position="2019"/>
    </location>
</feature>
<proteinExistence type="predicted"/>
<evidence type="ECO:0000259" key="5">
    <source>
        <dbReference type="Pfam" id="PF15309"/>
    </source>
</evidence>
<feature type="region of interest" description="Disordered" evidence="4">
    <location>
        <begin position="736"/>
        <end position="755"/>
    </location>
</feature>
<feature type="region of interest" description="Disordered" evidence="4">
    <location>
        <begin position="1"/>
        <end position="90"/>
    </location>
</feature>
<name>A0ABM4KJX5_EQUPR</name>
<feature type="compositionally biased region" description="Acidic residues" evidence="4">
    <location>
        <begin position="1"/>
        <end position="52"/>
    </location>
</feature>
<feature type="region of interest" description="Disordered" evidence="4">
    <location>
        <begin position="3450"/>
        <end position="3473"/>
    </location>
</feature>
<feature type="region of interest" description="Disordered" evidence="4">
    <location>
        <begin position="507"/>
        <end position="526"/>
    </location>
</feature>
<dbReference type="GeneID" id="103566219"/>
<keyword evidence="3" id="KW-0206">Cytoskeleton</keyword>
<feature type="compositionally biased region" description="Polar residues" evidence="4">
    <location>
        <begin position="2827"/>
        <end position="2842"/>
    </location>
</feature>
<feature type="compositionally biased region" description="Basic and acidic residues" evidence="4">
    <location>
        <begin position="2978"/>
        <end position="2995"/>
    </location>
</feature>
<sequence length="3709" mass="412967">MEPEDLPWPGELEEEEEAAAAAEEEAGNLDQDEVSVVEEAEEEEGRELDADYESQPRESTDDEDDEEAKAWLQARPGATFPPPPLPKHRYLEGERTWPEKVVPLISHVWQQPLYQDDSGTQISDTNVVSLGSGDDQVGHSNVDINQSFSSVLPPFVPHEPARELEYHSSDLRMLRVSPDTVPKTLKHLAGDTSKGGIAEITQSNLKPGITTTPGDSDIGSHLSLSPEDLPQLAVRSPQENTVGQHTDSFNRQALADSHLTEETLKVLAVSELANQKTEISTVPSSSYSQRGKPNVFYPQALPDGHLPEEALKVSAVPGPADQKTGISAVPPSSYSLEEKSGVFYQQVLPDSRQPEEALKVSAVSGSADQKTKKTTVASSSYSDREENVVFSQQRLPGSSVTEQALKVSVVPGPADQKSRITTIPSSFYSLEEKPGIFYQQALPDSHLSEQAQKLSASPGPAEQKPGTPTVTSTPYLHGEKPHIFYQQTLPDSLLTEQAQKVSAVPGFAEQKPGTPTVTSTSYSHREKPSIYQQELPDSHLTEQAQKVSFVPGFAEQKPGTPTVTSTPYLHGEKPHIFYQQTLPDSLLTEQAQKVSAVPGFAEQKPGTPTVTSTLYLHREKPSIYQQELPNSHLTEQAQKVSFVPGFAEQKPGTPTVTSTPYLHGEKPHIFYQQTLPDSHLTEQAQKVSAIPGRTDQNTGIQTAPSSSYSHLEAPIIFYKQELPDSHLTEKVQKVSAFPGPADQNTGIPTGSSRSYSFGEKPNILYQQKLPDSLLTEQAQKVSAVPGDAEQKTGTPTLTSTPYLHGEKPHIFYQQTAPDSRLTEQAQKVSTFPGFAEQKTGIPTVASPSYPHGEKPHIFYQQTLPDSHLTEQAQKVSAVPGFAEQKTLIPTGSSRAYSFGEKPHILYHQALPDSLLTEEALKVSSVPRASDQKTGVVIVPSSSYSPREKPSIFYQQALPGSYLPEEALKVSVAPGPTEKKSGLPSEASSFYSQREKSNIFYQQELPDSHLTEQVQKLSSVSGPADQRTGIPTVTSPSYSHREKPFIFYPQGLPDSHLPEEALKVTAVSRPADQKPGIPTVPSPSYSHREKHVFFSPQALPDSHFLEEALKISAVSGPPDQKTGLPSELSSSYSNIGKPIIFYPQDLTDSHIPEEALKVSAVPGPADQKTRLPSELSSSYSHREKSSIFYQQEPDSHLTEEALTVSAVPGPADQKTRLPSEPSSSYSHREKSSIFYQQEPDSHLTEEALTVSAVLGPADQKTRLPSEPSSSYSHREKSSIFYQQEPDSHLTEEALTVSAVPGPADQKTRLPSEPSSSYSHREKSSIFYQQEPDSHLTEEALTVSAVPGPADQKTRLPSEPSSSYSHREKSSIFYQQEPDSHLTKEALTVSGVPGQADQKTEIPTVPSSSYSYREKPVIFYQERSLSDLTEEALQILGVPGPAEQKTGISAVTSAASSHGEKPIISYQQESPDITEETLKASAVSGPADQKVGKRIIPSSSYSYRDKASIFNEQELPDPTEEALKVFAFPAPADQKTEIPIGPSSSSSHKEKLKISAVILPHDQKTELPIAPPSSHSQRKKPKNSTVIEPDDQKTPLLTVFHNFYSQRVKPSIFFKQQLPDKHQSGDILKISAVPEQTDVNSGIPVPLSSSYSYKENTNILYPQDLSDKHLTEDTLKVSTIPGPADQKTVLPTAPPSSFSHRQKPDIFYQQDLPDTHLTEDALKISSGLGQAGQSTGLSTVPPGTYSRSEKHKLVSDHIQRLIDNLDSSNSSIISNNMPLNSQADGRVIINKPESSGFEDVGSEEIRDTDSGAKTLKEIRELLMEAENIALKRCSFPAPLVPFRDVSDISFIQSKKVVCFKEPPTTDESNDGLRRRQPFTEESPSNKCIQKDISTQTNMKCERGIENWEFISSTTVGSPLQEAESKAKAALDETLRQYKAAKSVMRSEPEGCGRTTGNKIVIPMMTIIRSDSSSDASSCSWDSNSVESVSDVLLNFFPYASPKTSMTDSREEEGVSESDDGCGSSVDSLAAHVKNLLKCESSLNHAKEILRNAEEEECRVRARAWNLKFNLARECGYPISELNEDDRRKVEEIKAKLFGPGRTTDLCKGLRSPRGIGCQPEAVCSHIIIESHEKGCFRTLTAEQPQLDSRPCVFRSADTSEMIRGQQSPSSWRTRHINLSRSLDQNNPHFEVWNSLQLQSHSPFQNFTADDFKISKGLRMPFRERMNPWLSELVEPACVPPEEMDCHSSHMVPPEPMKKFTTSITFSSHQHSKCFSDSSVLKVGVTEGNQCTGASVGVFNSHFTEEQNPPRDLKQKTYSPSSFKTISHSPDKAVTILAESSRQSQKLPVEHPHQEEKLLERYFKGSLSEPSTSANCSNFKEVHFSDNHTLISMGRPSSTLGAKQKTVTRTPDLPSHIFLEQRELFDQSKVSHADHHVRKHHSPPLQHKDYVVSNLPCRIFLEKQELFEQSKSPHVDHQMRENHSPLPQGQDYIASDLPSSIFLEQRQLFEQSKVSDVDHHMRKHDSPLPQGQNCVVEKNNQPKPKSHISNINVEAKFNNVVSQSAPNQCTLVTSASTPPSNRKALSCVRITLCPKTPSKLDSGTLDKRFHSLDPASKTRMNSEFKSDLQTISSRSLEPTSTLLTSNPVAQDQESLGFLGPKSSLDFQVVQSLLDSSTVTQDLKIMPFQNSQIVTSRQTQVNISDLEGYSNPEGTPISTDRPSEEIKTPFSAFSGKFSSDAVTQITTESPEKAIFSSEIFINPEDYGHEIPHPSAQKLGKVPVKFASSSSVQQITVPHGTDAQPSLLPYKPSGSPKMYYVPQLRQIPPFLDSTSDTTVESSHSGSNDAIAPDFPAQVLGTRDDDVASVNIKHKEGIYSKRAVAKASLSVGKKPFQKDNAGSSDTIISDAKVQVSISGDENLSDKNQMKEMYSKTAVTEAAQPEEKEPLQKDTAGSSDATAAERSAQLQDTKIESLPDAQATEQKEEIHSKSELPKEAWAEDKKSLQIDIAESRCHSEFENTTHSVFRSAKFYFHHPVHPPSDQDFCHDSLGRSIFMKHSWKNFFQHHPDKQREYICLPPHHQNVEKTKMDYTKIESLSINVNLENKEAMHTSKSEAKEYPKFDKQINDPKRDHKVTAELTTQHTVSLNELWNKYQERQRQQKPPEFTGKKELSLVERLDRLAKLLQNPITHSLRPSESTQDDSRVERDVKEWSGTQQQQKNKLQKKKWYKSLEKCNKNTGDLKKGKVLSTHQARRSNQIKIEQIKFDKYILRQQPGFYYVNNTSSDSRVSEESEMLTESATNILSTTTSPAESDTLTQTDKEVTLHDRSSSISTIDTARLIKAFGHERVCLSPRRIKLYSSITDHQRRYLEKRSRKNKKVLDTCRPQITSEHTRRKHIQVANHMISSDSISSSTSSFWSSTSTLCNKQNVHMLNKGIQAGNLEIVNGVRKHTRDVGMTFPTPSSTEAREEDSDVTSWSEENIEEKRLLTNYLGDKRLRKNEQSCREGVSWFVPVENVKSCPKKENLPKLRGPGISWFAPITSTKPWREPLREQNWQGQHMDNHGSLAGSGRDPLRPFVRATLQESLHLHRPDFISRSRERIKRLKLIVQERKLQNMLQSEREALFNAVRERQGYRDPMCPLPKRGFMAAQKNRPIGKKEMIQRSKRIYEQLPEVQKKREEEKRRLEYKSYRLRAQLFKKKVANQLLGRKVPWD</sequence>
<feature type="compositionally biased region" description="Polar residues" evidence="4">
    <location>
        <begin position="3185"/>
        <end position="3194"/>
    </location>
</feature>
<feature type="compositionally biased region" description="Polar residues" evidence="4">
    <location>
        <begin position="2313"/>
        <end position="2322"/>
    </location>
</feature>
<evidence type="ECO:0000313" key="7">
    <source>
        <dbReference type="RefSeq" id="XP_070428495.1"/>
    </source>
</evidence>
<dbReference type="Pfam" id="PF18727">
    <property type="entry name" value="ALMS_repeat"/>
    <property type="match status" value="31"/>
</dbReference>
<gene>
    <name evidence="7" type="primary">ALMS1</name>
</gene>
<feature type="region of interest" description="Disordered" evidence="4">
    <location>
        <begin position="1561"/>
        <end position="1588"/>
    </location>
</feature>
<feature type="region of interest" description="Disordered" evidence="4">
    <location>
        <begin position="1343"/>
        <end position="1368"/>
    </location>
</feature>
<feature type="region of interest" description="Disordered" evidence="4">
    <location>
        <begin position="447"/>
        <end position="470"/>
    </location>
</feature>
<dbReference type="InterPro" id="IPR029299">
    <property type="entry name" value="ALMS_motif"/>
</dbReference>
<reference evidence="7" key="1">
    <citation type="submission" date="2025-08" db="UniProtKB">
        <authorList>
            <consortium name="RefSeq"/>
        </authorList>
    </citation>
    <scope>IDENTIFICATION</scope>
    <source>
        <tissue evidence="7">Blood</tissue>
    </source>
</reference>
<dbReference type="PANTHER" id="PTHR21553">
    <property type="entry name" value="ALMS1-RELATED"/>
    <property type="match status" value="1"/>
</dbReference>
<comment type="subcellular location">
    <subcellularLocation>
        <location evidence="1">Cytoplasm</location>
        <location evidence="1">Cytoskeleton</location>
        <location evidence="1">Microtubule organizing center</location>
        <location evidence="1">Centrosome</location>
    </subcellularLocation>
</comment>
<dbReference type="InterPro" id="IPR040972">
    <property type="entry name" value="ALMS_repeat"/>
</dbReference>
<feature type="region of interest" description="Disordered" evidence="4">
    <location>
        <begin position="776"/>
        <end position="803"/>
    </location>
</feature>
<evidence type="ECO:0000256" key="1">
    <source>
        <dbReference type="ARBA" id="ARBA00004300"/>
    </source>
</evidence>
<feature type="region of interest" description="Disordered" evidence="4">
    <location>
        <begin position="1014"/>
        <end position="1036"/>
    </location>
</feature>
<keyword evidence="6" id="KW-1185">Reference proteome</keyword>
<feature type="region of interest" description="Disordered" evidence="4">
    <location>
        <begin position="1158"/>
        <end position="1184"/>
    </location>
</feature>
<feature type="compositionally biased region" description="Polar residues" evidence="4">
    <location>
        <begin position="742"/>
        <end position="755"/>
    </location>
</feature>
<feature type="region of interest" description="Disordered" evidence="4">
    <location>
        <begin position="1297"/>
        <end position="1322"/>
    </location>
</feature>
<feature type="compositionally biased region" description="Polar residues" evidence="4">
    <location>
        <begin position="513"/>
        <end position="522"/>
    </location>
</feature>
<feature type="region of interest" description="Disordered" evidence="4">
    <location>
        <begin position="2299"/>
        <end position="2322"/>
    </location>
</feature>
<evidence type="ECO:0000256" key="4">
    <source>
        <dbReference type="SAM" id="MobiDB-lite"/>
    </source>
</evidence>
<keyword evidence="2" id="KW-0963">Cytoplasm</keyword>
<evidence type="ECO:0000256" key="3">
    <source>
        <dbReference type="ARBA" id="ARBA00023212"/>
    </source>
</evidence>
<feature type="region of interest" description="Disordered" evidence="4">
    <location>
        <begin position="2927"/>
        <end position="2995"/>
    </location>
</feature>
<organism evidence="6 7">
    <name type="scientific">Equus przewalskii</name>
    <name type="common">Przewalski's horse</name>
    <name type="synonym">Equus caballus przewalskii</name>
    <dbReference type="NCBI Taxonomy" id="9798"/>
    <lineage>
        <taxon>Eukaryota</taxon>
        <taxon>Metazoa</taxon>
        <taxon>Chordata</taxon>
        <taxon>Craniata</taxon>
        <taxon>Vertebrata</taxon>
        <taxon>Euteleostomi</taxon>
        <taxon>Mammalia</taxon>
        <taxon>Eutheria</taxon>
        <taxon>Laurasiatheria</taxon>
        <taxon>Perissodactyla</taxon>
        <taxon>Equidae</taxon>
        <taxon>Equus</taxon>
    </lineage>
</organism>
<protein>
    <submittedName>
        <fullName evidence="7">Centrosome-associated protein ALMS1 isoform X5</fullName>
    </submittedName>
</protein>
<dbReference type="PANTHER" id="PTHR21553:SF22">
    <property type="entry name" value="CENTROSOME-ASSOCIATED PROTEIN ALMS1"/>
    <property type="match status" value="1"/>
</dbReference>
<dbReference type="Pfam" id="PF15309">
    <property type="entry name" value="ALMS_motif"/>
    <property type="match status" value="1"/>
</dbReference>
<feature type="compositionally biased region" description="Basic and acidic residues" evidence="4">
    <location>
        <begin position="2300"/>
        <end position="2312"/>
    </location>
</feature>
<feature type="region of interest" description="Disordered" evidence="4">
    <location>
        <begin position="1726"/>
        <end position="1745"/>
    </location>
</feature>
<accession>A0ABM4KJX5</accession>
<feature type="region of interest" description="Disordered" evidence="4">
    <location>
        <begin position="3185"/>
        <end position="3222"/>
    </location>
</feature>
<evidence type="ECO:0000313" key="6">
    <source>
        <dbReference type="Proteomes" id="UP001652662"/>
    </source>
</evidence>
<feature type="region of interest" description="Disordered" evidence="4">
    <location>
        <begin position="1252"/>
        <end position="1276"/>
    </location>
</feature>
<feature type="compositionally biased region" description="Polar residues" evidence="4">
    <location>
        <begin position="791"/>
        <end position="801"/>
    </location>
</feature>
<evidence type="ECO:0000256" key="2">
    <source>
        <dbReference type="ARBA" id="ARBA00022490"/>
    </source>
</evidence>
<feature type="domain" description="ALMS motif" evidence="5">
    <location>
        <begin position="3573"/>
        <end position="3705"/>
    </location>
</feature>
<feature type="region of interest" description="Disordered" evidence="4">
    <location>
        <begin position="1860"/>
        <end position="1883"/>
    </location>
</feature>
<feature type="region of interest" description="Disordered" evidence="4">
    <location>
        <begin position="2827"/>
        <end position="2848"/>
    </location>
</feature>
<dbReference type="Proteomes" id="UP001652662">
    <property type="component" value="Chromosome 14"/>
</dbReference>
<feature type="region of interest" description="Disordered" evidence="4">
    <location>
        <begin position="1205"/>
        <end position="1230"/>
    </location>
</feature>
<feature type="compositionally biased region" description="Basic and acidic residues" evidence="4">
    <location>
        <begin position="3197"/>
        <end position="3207"/>
    </location>
</feature>
<feature type="compositionally biased region" description="Polar residues" evidence="4">
    <location>
        <begin position="1726"/>
        <end position="1736"/>
    </location>
</feature>